<organism evidence="2 3">
    <name type="scientific">Phialocephala subalpina</name>
    <dbReference type="NCBI Taxonomy" id="576137"/>
    <lineage>
        <taxon>Eukaryota</taxon>
        <taxon>Fungi</taxon>
        <taxon>Dikarya</taxon>
        <taxon>Ascomycota</taxon>
        <taxon>Pezizomycotina</taxon>
        <taxon>Leotiomycetes</taxon>
        <taxon>Helotiales</taxon>
        <taxon>Mollisiaceae</taxon>
        <taxon>Phialocephala</taxon>
        <taxon>Phialocephala fortinii species complex</taxon>
    </lineage>
</organism>
<dbReference type="EMBL" id="FJOG01000007">
    <property type="protein sequence ID" value="CZR56185.1"/>
    <property type="molecule type" value="Genomic_DNA"/>
</dbReference>
<name>A0A1L7WTS3_9HELO</name>
<feature type="region of interest" description="Disordered" evidence="1">
    <location>
        <begin position="1"/>
        <end position="63"/>
    </location>
</feature>
<protein>
    <submittedName>
        <fullName evidence="2">Uncharacterized protein</fullName>
    </submittedName>
</protein>
<gene>
    <name evidence="2" type="ORF">PAC_06073</name>
</gene>
<evidence type="ECO:0000313" key="2">
    <source>
        <dbReference type="EMBL" id="CZR56185.1"/>
    </source>
</evidence>
<evidence type="ECO:0000256" key="1">
    <source>
        <dbReference type="SAM" id="MobiDB-lite"/>
    </source>
</evidence>
<keyword evidence="3" id="KW-1185">Reference proteome</keyword>
<dbReference type="AlphaFoldDB" id="A0A1L7WTS3"/>
<feature type="compositionally biased region" description="Polar residues" evidence="1">
    <location>
        <begin position="18"/>
        <end position="30"/>
    </location>
</feature>
<feature type="compositionally biased region" description="Low complexity" evidence="1">
    <location>
        <begin position="33"/>
        <end position="47"/>
    </location>
</feature>
<proteinExistence type="predicted"/>
<sequence>MVPLPPMPTLSDDDEASPQANRSGRGNRTTAIGLALGFGPEPGLGAPAPEPAPNSKEGESGLPPDCATNAAWIAFRNGALDTQNAVMCKHCELYRQGDSYCHGGAPCYMCWHRGFNADECRRNDIDVNKQ</sequence>
<dbReference type="Proteomes" id="UP000184330">
    <property type="component" value="Unassembled WGS sequence"/>
</dbReference>
<reference evidence="2 3" key="1">
    <citation type="submission" date="2016-03" db="EMBL/GenBank/DDBJ databases">
        <authorList>
            <person name="Ploux O."/>
        </authorList>
    </citation>
    <scope>NUCLEOTIDE SEQUENCE [LARGE SCALE GENOMIC DNA]</scope>
    <source>
        <strain evidence="2 3">UAMH 11012</strain>
    </source>
</reference>
<accession>A0A1L7WTS3</accession>
<evidence type="ECO:0000313" key="3">
    <source>
        <dbReference type="Proteomes" id="UP000184330"/>
    </source>
</evidence>